<name>A0AAU7DLM5_9BACT</name>
<proteinExistence type="predicted"/>
<reference evidence="1" key="1">
    <citation type="submission" date="2023-03" db="EMBL/GenBank/DDBJ databases">
        <title>Edaphobacter sp.</title>
        <authorList>
            <person name="Huber K.J."/>
            <person name="Papendorf J."/>
            <person name="Pilke C."/>
            <person name="Bunk B."/>
            <person name="Sproeer C."/>
            <person name="Pester M."/>
        </authorList>
    </citation>
    <scope>NUCLEOTIDE SEQUENCE</scope>
    <source>
        <strain evidence="1">DSM 110680</strain>
    </source>
</reference>
<protein>
    <submittedName>
        <fullName evidence="1">Uncharacterized protein</fullName>
    </submittedName>
</protein>
<gene>
    <name evidence="1" type="ORF">P8935_02790</name>
</gene>
<dbReference type="AlphaFoldDB" id="A0AAU7DLM5"/>
<accession>A0AAU7DLM5</accession>
<dbReference type="EMBL" id="CP121196">
    <property type="protein sequence ID" value="XBH18266.1"/>
    <property type="molecule type" value="Genomic_DNA"/>
</dbReference>
<dbReference type="RefSeq" id="WP_348263490.1">
    <property type="nucleotide sequence ID" value="NZ_CP121196.1"/>
</dbReference>
<evidence type="ECO:0000313" key="1">
    <source>
        <dbReference type="EMBL" id="XBH18266.1"/>
    </source>
</evidence>
<organism evidence="1">
    <name type="scientific">Telmatobacter sp. DSM 110680</name>
    <dbReference type="NCBI Taxonomy" id="3036704"/>
    <lineage>
        <taxon>Bacteria</taxon>
        <taxon>Pseudomonadati</taxon>
        <taxon>Acidobacteriota</taxon>
        <taxon>Terriglobia</taxon>
        <taxon>Terriglobales</taxon>
        <taxon>Acidobacteriaceae</taxon>
        <taxon>Telmatobacter</taxon>
    </lineage>
</organism>
<sequence length="196" mass="21813">MRKLLFDESGYVLVMQRPQIFPGVETAEKELTPALPVKTVGAVIETPSCSVPHCCFYCAWCGHPVLLPNDRIGSPFGNPDARKIDARSIATVCVNCNHISSYSMFRACQGYDTRHRIMHSPNSGNTVLLNWLHCVEDSCTARVPFFLKIEQGVSPEEMEPAKWLWDGLTCASGHRIKQIALDPTIQLPLRSSLGTR</sequence>